<accession>A0A2R6W1A6</accession>
<keyword evidence="2" id="KW-1185">Reference proteome</keyword>
<dbReference type="Gramene" id="Mp5g06420.1">
    <property type="protein sequence ID" value="Mp5g06420.1.cds1"/>
    <property type="gene ID" value="Mp5g06420"/>
</dbReference>
<dbReference type="Proteomes" id="UP000244005">
    <property type="component" value="Unassembled WGS sequence"/>
</dbReference>
<gene>
    <name evidence="1" type="ORF">MARPO_0189s0012</name>
</gene>
<name>A0A2R6W1A6_MARPO</name>
<protein>
    <submittedName>
        <fullName evidence="1">Uncharacterized protein</fullName>
    </submittedName>
</protein>
<evidence type="ECO:0000313" key="1">
    <source>
        <dbReference type="EMBL" id="PTQ27639.1"/>
    </source>
</evidence>
<evidence type="ECO:0000313" key="2">
    <source>
        <dbReference type="Proteomes" id="UP000244005"/>
    </source>
</evidence>
<proteinExistence type="predicted"/>
<reference evidence="2" key="1">
    <citation type="journal article" date="2017" name="Cell">
        <title>Insights into land plant evolution garnered from the Marchantia polymorpha genome.</title>
        <authorList>
            <person name="Bowman J.L."/>
            <person name="Kohchi T."/>
            <person name="Yamato K.T."/>
            <person name="Jenkins J."/>
            <person name="Shu S."/>
            <person name="Ishizaki K."/>
            <person name="Yamaoka S."/>
            <person name="Nishihama R."/>
            <person name="Nakamura Y."/>
            <person name="Berger F."/>
            <person name="Adam C."/>
            <person name="Aki S.S."/>
            <person name="Althoff F."/>
            <person name="Araki T."/>
            <person name="Arteaga-Vazquez M.A."/>
            <person name="Balasubrmanian S."/>
            <person name="Barry K."/>
            <person name="Bauer D."/>
            <person name="Boehm C.R."/>
            <person name="Briginshaw L."/>
            <person name="Caballero-Perez J."/>
            <person name="Catarino B."/>
            <person name="Chen F."/>
            <person name="Chiyoda S."/>
            <person name="Chovatia M."/>
            <person name="Davies K.M."/>
            <person name="Delmans M."/>
            <person name="Demura T."/>
            <person name="Dierschke T."/>
            <person name="Dolan L."/>
            <person name="Dorantes-Acosta A.E."/>
            <person name="Eklund D.M."/>
            <person name="Florent S.N."/>
            <person name="Flores-Sandoval E."/>
            <person name="Fujiyama A."/>
            <person name="Fukuzawa H."/>
            <person name="Galik B."/>
            <person name="Grimanelli D."/>
            <person name="Grimwood J."/>
            <person name="Grossniklaus U."/>
            <person name="Hamada T."/>
            <person name="Haseloff J."/>
            <person name="Hetherington A.J."/>
            <person name="Higo A."/>
            <person name="Hirakawa Y."/>
            <person name="Hundley H.N."/>
            <person name="Ikeda Y."/>
            <person name="Inoue K."/>
            <person name="Inoue S.I."/>
            <person name="Ishida S."/>
            <person name="Jia Q."/>
            <person name="Kakita M."/>
            <person name="Kanazawa T."/>
            <person name="Kawai Y."/>
            <person name="Kawashima T."/>
            <person name="Kennedy M."/>
            <person name="Kinose K."/>
            <person name="Kinoshita T."/>
            <person name="Kohara Y."/>
            <person name="Koide E."/>
            <person name="Komatsu K."/>
            <person name="Kopischke S."/>
            <person name="Kubo M."/>
            <person name="Kyozuka J."/>
            <person name="Lagercrantz U."/>
            <person name="Lin S.S."/>
            <person name="Lindquist E."/>
            <person name="Lipzen A.M."/>
            <person name="Lu C.W."/>
            <person name="De Luna E."/>
            <person name="Martienssen R.A."/>
            <person name="Minamino N."/>
            <person name="Mizutani M."/>
            <person name="Mizutani M."/>
            <person name="Mochizuki N."/>
            <person name="Monte I."/>
            <person name="Mosher R."/>
            <person name="Nagasaki H."/>
            <person name="Nakagami H."/>
            <person name="Naramoto S."/>
            <person name="Nishitani K."/>
            <person name="Ohtani M."/>
            <person name="Okamoto T."/>
            <person name="Okumura M."/>
            <person name="Phillips J."/>
            <person name="Pollak B."/>
            <person name="Reinders A."/>
            <person name="Rovekamp M."/>
            <person name="Sano R."/>
            <person name="Sawa S."/>
            <person name="Schmid M.W."/>
            <person name="Shirakawa M."/>
            <person name="Solano R."/>
            <person name="Spunde A."/>
            <person name="Suetsugu N."/>
            <person name="Sugano S."/>
            <person name="Sugiyama A."/>
            <person name="Sun R."/>
            <person name="Suzuki Y."/>
            <person name="Takenaka M."/>
            <person name="Takezawa D."/>
            <person name="Tomogane H."/>
            <person name="Tsuzuki M."/>
            <person name="Ueda T."/>
            <person name="Umeda M."/>
            <person name="Ward J.M."/>
            <person name="Watanabe Y."/>
            <person name="Yazaki K."/>
            <person name="Yokoyama R."/>
            <person name="Yoshitake Y."/>
            <person name="Yotsui I."/>
            <person name="Zachgo S."/>
            <person name="Schmutz J."/>
        </authorList>
    </citation>
    <scope>NUCLEOTIDE SEQUENCE [LARGE SCALE GENOMIC DNA]</scope>
    <source>
        <strain evidence="2">Tak-1</strain>
    </source>
</reference>
<organism evidence="1 2">
    <name type="scientific">Marchantia polymorpha</name>
    <name type="common">Common liverwort</name>
    <name type="synonym">Marchantia aquatica</name>
    <dbReference type="NCBI Taxonomy" id="3197"/>
    <lineage>
        <taxon>Eukaryota</taxon>
        <taxon>Viridiplantae</taxon>
        <taxon>Streptophyta</taxon>
        <taxon>Embryophyta</taxon>
        <taxon>Marchantiophyta</taxon>
        <taxon>Marchantiopsida</taxon>
        <taxon>Marchantiidae</taxon>
        <taxon>Marchantiales</taxon>
        <taxon>Marchantiaceae</taxon>
        <taxon>Marchantia</taxon>
    </lineage>
</organism>
<dbReference type="AlphaFoldDB" id="A0A2R6W1A6"/>
<dbReference type="EMBL" id="KZ772857">
    <property type="protein sequence ID" value="PTQ27639.1"/>
    <property type="molecule type" value="Genomic_DNA"/>
</dbReference>
<sequence length="74" mass="7857">MDPTAATSICFVNVDSRCFSSIAGKVEGTSRSVCSLLHSASDWDSCPPSFRPIDEPIEVDKPPNLSLGLGLFLA</sequence>